<comment type="subcellular location">
    <subcellularLocation>
        <location evidence="11">Cytoplasm</location>
    </subcellularLocation>
</comment>
<dbReference type="InterPro" id="IPR000623">
    <property type="entry name" value="Shikimate_kinase/TSH1"/>
</dbReference>
<protein>
    <recommendedName>
        <fullName evidence="3 11">Shikimate kinase</fullName>
        <shortName evidence="11">SK</shortName>
        <ecNumber evidence="3 11">2.7.1.71</ecNumber>
    </recommendedName>
</protein>
<dbReference type="GO" id="GO:0009423">
    <property type="term" value="P:chorismate biosynthetic process"/>
    <property type="evidence" value="ECO:0007669"/>
    <property type="project" value="UniProtKB-UniRule"/>
</dbReference>
<comment type="pathway">
    <text evidence="1 11">Metabolic intermediate biosynthesis; chorismate biosynthesis; chorismate from D-erythrose 4-phosphate and phosphoenolpyruvate: step 5/7.</text>
</comment>
<dbReference type="PANTHER" id="PTHR21087:SF16">
    <property type="entry name" value="SHIKIMATE KINASE 1, CHLOROPLASTIC"/>
    <property type="match status" value="1"/>
</dbReference>
<feature type="binding site" evidence="11">
    <location>
        <begin position="2"/>
        <end position="7"/>
    </location>
    <ligand>
        <name>ATP</name>
        <dbReference type="ChEBI" id="CHEBI:30616"/>
    </ligand>
</feature>
<evidence type="ECO:0000256" key="3">
    <source>
        <dbReference type="ARBA" id="ARBA00012154"/>
    </source>
</evidence>
<evidence type="ECO:0000256" key="9">
    <source>
        <dbReference type="ARBA" id="ARBA00023141"/>
    </source>
</evidence>
<comment type="function">
    <text evidence="11">Catalyzes the specific phosphorylation of the 3-hydroxyl group of shikimic acid using ATP as a cosubstrate.</text>
</comment>
<evidence type="ECO:0000256" key="7">
    <source>
        <dbReference type="ARBA" id="ARBA00022777"/>
    </source>
</evidence>
<dbReference type="Gene3D" id="3.40.50.300">
    <property type="entry name" value="P-loop containing nucleotide triphosphate hydrolases"/>
    <property type="match status" value="1"/>
</dbReference>
<comment type="catalytic activity">
    <reaction evidence="10 11">
        <text>shikimate + ATP = 3-phosphoshikimate + ADP + H(+)</text>
        <dbReference type="Rhea" id="RHEA:13121"/>
        <dbReference type="ChEBI" id="CHEBI:15378"/>
        <dbReference type="ChEBI" id="CHEBI:30616"/>
        <dbReference type="ChEBI" id="CHEBI:36208"/>
        <dbReference type="ChEBI" id="CHEBI:145989"/>
        <dbReference type="ChEBI" id="CHEBI:456216"/>
        <dbReference type="EC" id="2.7.1.71"/>
    </reaction>
</comment>
<evidence type="ECO:0000313" key="12">
    <source>
        <dbReference type="EMBL" id="MSR90564.1"/>
    </source>
</evidence>
<comment type="caution">
    <text evidence="11">Lacks conserved residue(s) required for the propagation of feature annotation.</text>
</comment>
<dbReference type="InterPro" id="IPR027417">
    <property type="entry name" value="P-loop_NTPase"/>
</dbReference>
<keyword evidence="11" id="KW-0479">Metal-binding</keyword>
<keyword evidence="7 11" id="KW-0418">Kinase</keyword>
<gene>
    <name evidence="11" type="primary">aroK</name>
    <name evidence="12" type="ORF">FYJ33_03830</name>
</gene>
<keyword evidence="11" id="KW-0963">Cytoplasm</keyword>
<dbReference type="EMBL" id="VULX01000003">
    <property type="protein sequence ID" value="MSR90564.1"/>
    <property type="molecule type" value="Genomic_DNA"/>
</dbReference>
<keyword evidence="4 11" id="KW-0028">Amino-acid biosynthesis</keyword>
<dbReference type="GO" id="GO:0005524">
    <property type="term" value="F:ATP binding"/>
    <property type="evidence" value="ECO:0007669"/>
    <property type="project" value="UniProtKB-UniRule"/>
</dbReference>
<evidence type="ECO:0000313" key="13">
    <source>
        <dbReference type="Proteomes" id="UP000460287"/>
    </source>
</evidence>
<dbReference type="EC" id="2.7.1.71" evidence="3 11"/>
<dbReference type="Proteomes" id="UP000460287">
    <property type="component" value="Unassembled WGS sequence"/>
</dbReference>
<keyword evidence="6 11" id="KW-0547">Nucleotide-binding</keyword>
<feature type="binding site" evidence="11">
    <location>
        <position position="106"/>
    </location>
    <ligand>
        <name>ATP</name>
        <dbReference type="ChEBI" id="CHEBI:30616"/>
    </ligand>
</feature>
<keyword evidence="13" id="KW-1185">Reference proteome</keyword>
<dbReference type="GO" id="GO:0009073">
    <property type="term" value="P:aromatic amino acid family biosynthetic process"/>
    <property type="evidence" value="ECO:0007669"/>
    <property type="project" value="UniProtKB-KW"/>
</dbReference>
<dbReference type="AlphaFoldDB" id="A0A7X2MWV8"/>
<dbReference type="PRINTS" id="PR01100">
    <property type="entry name" value="SHIKIMTKNASE"/>
</dbReference>
<dbReference type="InterPro" id="IPR023000">
    <property type="entry name" value="Shikimate_kinase_CS"/>
</dbReference>
<dbReference type="GO" id="GO:0008652">
    <property type="term" value="P:amino acid biosynthetic process"/>
    <property type="evidence" value="ECO:0007669"/>
    <property type="project" value="UniProtKB-KW"/>
</dbReference>
<dbReference type="Pfam" id="PF01202">
    <property type="entry name" value="SKI"/>
    <property type="match status" value="1"/>
</dbReference>
<dbReference type="CDD" id="cd00464">
    <property type="entry name" value="SK"/>
    <property type="match status" value="1"/>
</dbReference>
<dbReference type="UniPathway" id="UPA00053">
    <property type="reaction ID" value="UER00088"/>
</dbReference>
<dbReference type="PROSITE" id="PS01128">
    <property type="entry name" value="SHIKIMATE_KINASE"/>
    <property type="match status" value="1"/>
</dbReference>
<keyword evidence="5 11" id="KW-0808">Transferase</keyword>
<name>A0A7X2MWV8_9CLOT</name>
<evidence type="ECO:0000256" key="5">
    <source>
        <dbReference type="ARBA" id="ARBA00022679"/>
    </source>
</evidence>
<feature type="binding site" evidence="11">
    <location>
        <position position="6"/>
    </location>
    <ligand>
        <name>Mg(2+)</name>
        <dbReference type="ChEBI" id="CHEBI:18420"/>
    </ligand>
</feature>
<dbReference type="GO" id="GO:0004765">
    <property type="term" value="F:shikimate kinase activity"/>
    <property type="evidence" value="ECO:0007669"/>
    <property type="project" value="UniProtKB-UniRule"/>
</dbReference>
<keyword evidence="9 11" id="KW-0057">Aromatic amino acid biosynthesis</keyword>
<keyword evidence="8 11" id="KW-0067">ATP-binding</keyword>
<feature type="binding site" evidence="11">
    <location>
        <position position="47"/>
    </location>
    <ligand>
        <name>substrate</name>
    </ligand>
</feature>
<keyword evidence="11" id="KW-0460">Magnesium</keyword>
<dbReference type="HAMAP" id="MF_00109">
    <property type="entry name" value="Shikimate_kinase"/>
    <property type="match status" value="1"/>
</dbReference>
<evidence type="ECO:0000256" key="6">
    <source>
        <dbReference type="ARBA" id="ARBA00022741"/>
    </source>
</evidence>
<comment type="subunit">
    <text evidence="11">Monomer.</text>
</comment>
<feature type="binding site" evidence="11">
    <location>
        <position position="123"/>
    </location>
    <ligand>
        <name>substrate</name>
    </ligand>
</feature>
<evidence type="ECO:0000256" key="11">
    <source>
        <dbReference type="HAMAP-Rule" id="MF_00109"/>
    </source>
</evidence>
<comment type="cofactor">
    <cofactor evidence="11">
        <name>Mg(2+)</name>
        <dbReference type="ChEBI" id="CHEBI:18420"/>
    </cofactor>
    <text evidence="11">Binds 1 Mg(2+) ion per subunit.</text>
</comment>
<reference evidence="12 13" key="1">
    <citation type="submission" date="2019-08" db="EMBL/GenBank/DDBJ databases">
        <title>In-depth cultivation of the pig gut microbiome towards novel bacterial diversity and tailored functional studies.</title>
        <authorList>
            <person name="Wylensek D."/>
            <person name="Hitch T.C.A."/>
            <person name="Clavel T."/>
        </authorList>
    </citation>
    <scope>NUCLEOTIDE SEQUENCE [LARGE SCALE GENOMIC DNA]</scope>
    <source>
        <strain evidence="12 13">WCA-383-APC-5B</strain>
    </source>
</reference>
<feature type="binding site" evidence="11">
    <location>
        <position position="69"/>
    </location>
    <ligand>
        <name>substrate</name>
    </ligand>
</feature>
<comment type="caution">
    <text evidence="12">The sequence shown here is derived from an EMBL/GenBank/DDBJ whole genome shotgun (WGS) entry which is preliminary data.</text>
</comment>
<comment type="similarity">
    <text evidence="2 11">Belongs to the shikimate kinase family.</text>
</comment>
<evidence type="ECO:0000256" key="1">
    <source>
        <dbReference type="ARBA" id="ARBA00004842"/>
    </source>
</evidence>
<organism evidence="12 13">
    <name type="scientific">Inconstantimicrobium porci</name>
    <dbReference type="NCBI Taxonomy" id="2652291"/>
    <lineage>
        <taxon>Bacteria</taxon>
        <taxon>Bacillati</taxon>
        <taxon>Bacillota</taxon>
        <taxon>Clostridia</taxon>
        <taxon>Eubacteriales</taxon>
        <taxon>Clostridiaceae</taxon>
        <taxon>Inconstantimicrobium</taxon>
    </lineage>
</organism>
<dbReference type="PANTHER" id="PTHR21087">
    <property type="entry name" value="SHIKIMATE KINASE"/>
    <property type="match status" value="1"/>
</dbReference>
<evidence type="ECO:0000256" key="10">
    <source>
        <dbReference type="ARBA" id="ARBA00048567"/>
    </source>
</evidence>
<evidence type="ECO:0000256" key="4">
    <source>
        <dbReference type="ARBA" id="ARBA00022605"/>
    </source>
</evidence>
<dbReference type="GO" id="GO:0005829">
    <property type="term" value="C:cytosol"/>
    <property type="evidence" value="ECO:0007669"/>
    <property type="project" value="TreeGrafter"/>
</dbReference>
<accession>A0A7X2MWV8</accession>
<dbReference type="GO" id="GO:0000287">
    <property type="term" value="F:magnesium ion binding"/>
    <property type="evidence" value="ECO:0007669"/>
    <property type="project" value="UniProtKB-UniRule"/>
</dbReference>
<evidence type="ECO:0000256" key="2">
    <source>
        <dbReference type="ARBA" id="ARBA00006997"/>
    </source>
</evidence>
<proteinExistence type="inferred from homology"/>
<evidence type="ECO:0000256" key="8">
    <source>
        <dbReference type="ARBA" id="ARBA00022840"/>
    </source>
</evidence>
<dbReference type="SUPFAM" id="SSF52540">
    <property type="entry name" value="P-loop containing nucleoside triphosphate hydrolases"/>
    <property type="match status" value="1"/>
</dbReference>
<feature type="binding site" evidence="11">
    <location>
        <position position="24"/>
    </location>
    <ligand>
        <name>substrate</name>
    </ligand>
</feature>
<dbReference type="InterPro" id="IPR031322">
    <property type="entry name" value="Shikimate/glucono_kinase"/>
</dbReference>
<sequence length="157" mass="18160">MGAGKTTVGKILSKRLNRTFIDTDDYVVKKNNMSIKDMFDYGEEYFRKCESDTIKDVSRLQDVVISCGGGIIKKKENIDCLKENGCIVYIDRPIESILNDINVEGRPLLKSGKDNLYKLYNERRKLYELYCDYHIKNESSAEHCADDIIREMNLGKR</sequence>